<reference evidence="1" key="1">
    <citation type="submission" date="2007-11" db="EMBL/GenBank/DDBJ databases">
        <authorList>
            <person name="Fulton L."/>
            <person name="Clifton S."/>
            <person name="Fulton B."/>
            <person name="Xu J."/>
            <person name="Minx P."/>
            <person name="Pepin K.H."/>
            <person name="Johnson M."/>
            <person name="Thiruvilangam P."/>
            <person name="Bhonagiri V."/>
            <person name="Nash W.E."/>
            <person name="Mardis E.R."/>
            <person name="Wilson R.K."/>
        </authorList>
    </citation>
    <scope>NUCLEOTIDE SEQUENCE [LARGE SCALE GENOMIC DNA]</scope>
    <source>
        <strain evidence="1">DSM 17241</strain>
    </source>
</reference>
<dbReference type="HOGENOM" id="CLU_3039810_0_0_9"/>
<reference evidence="1" key="2">
    <citation type="submission" date="2013-09" db="EMBL/GenBank/DDBJ databases">
        <title>Draft genome sequence of Anaerotruncus colihominis(DSM 17241).</title>
        <authorList>
            <person name="Sudarsanam P."/>
            <person name="Ley R."/>
            <person name="Guruge J."/>
            <person name="Turnbaugh P.J."/>
            <person name="Mahowald M."/>
            <person name="Liep D."/>
            <person name="Gordon J."/>
        </authorList>
    </citation>
    <scope>NUCLEOTIDE SEQUENCE</scope>
    <source>
        <strain evidence="1">DSM 17241</strain>
    </source>
</reference>
<accession>B0P6I5</accession>
<proteinExistence type="predicted"/>
<dbReference type="AlphaFoldDB" id="B0P6I5"/>
<evidence type="ECO:0000313" key="1">
    <source>
        <dbReference type="EMBL" id="EDS12810.1"/>
    </source>
</evidence>
<protein>
    <submittedName>
        <fullName evidence="1">Uncharacterized protein</fullName>
    </submittedName>
</protein>
<comment type="caution">
    <text evidence="1">The sequence shown here is derived from an EMBL/GenBank/DDBJ whole genome shotgun (WGS) entry which is preliminary data.</text>
</comment>
<dbReference type="EMBL" id="ABGD02000005">
    <property type="protein sequence ID" value="EDS12810.1"/>
    <property type="molecule type" value="Genomic_DNA"/>
</dbReference>
<gene>
    <name evidence="1" type="ORF">ANACOL_00362</name>
</gene>
<organism evidence="1 2">
    <name type="scientific">Anaerotruncus colihominis DSM 17241</name>
    <dbReference type="NCBI Taxonomy" id="445972"/>
    <lineage>
        <taxon>Bacteria</taxon>
        <taxon>Bacillati</taxon>
        <taxon>Bacillota</taxon>
        <taxon>Clostridia</taxon>
        <taxon>Eubacteriales</taxon>
        <taxon>Oscillospiraceae</taxon>
        <taxon>Anaerotruncus</taxon>
    </lineage>
</organism>
<evidence type="ECO:0000313" key="2">
    <source>
        <dbReference type="Proteomes" id="UP000003803"/>
    </source>
</evidence>
<dbReference type="Proteomes" id="UP000003803">
    <property type="component" value="Unassembled WGS sequence"/>
</dbReference>
<sequence>MVHKRLFKNFYPPACTCLLHRKSEAGCLNLTRRIGCIHWGKTSFKQDFFVMNST</sequence>
<name>B0P6I5_9FIRM</name>
<keyword evidence="2" id="KW-1185">Reference proteome</keyword>